<name>A0A1L9QCD3_9CYAN</name>
<keyword evidence="1" id="KW-0472">Membrane</keyword>
<dbReference type="EMBL" id="MLAW01000118">
    <property type="protein sequence ID" value="OJJ11382.1"/>
    <property type="molecule type" value="Genomic_DNA"/>
</dbReference>
<keyword evidence="3" id="KW-1185">Reference proteome</keyword>
<feature type="transmembrane region" description="Helical" evidence="1">
    <location>
        <begin position="23"/>
        <end position="43"/>
    </location>
</feature>
<accession>A0A1L9QCD3</accession>
<evidence type="ECO:0000313" key="3">
    <source>
        <dbReference type="Proteomes" id="UP000183940"/>
    </source>
</evidence>
<keyword evidence="1" id="KW-0812">Transmembrane</keyword>
<keyword evidence="1" id="KW-1133">Transmembrane helix</keyword>
<protein>
    <submittedName>
        <fullName evidence="2">Uncharacterized protein</fullName>
    </submittedName>
</protein>
<comment type="caution">
    <text evidence="2">The sequence shown here is derived from an EMBL/GenBank/DDBJ whole genome shotgun (WGS) entry which is preliminary data.</text>
</comment>
<proteinExistence type="predicted"/>
<dbReference type="STRING" id="1925591.BI308_25915"/>
<dbReference type="Proteomes" id="UP000183940">
    <property type="component" value="Unassembled WGS sequence"/>
</dbReference>
<sequence>MVGYAQGLSTLVGDYLKESGHCFAWTLFIYIVTYSSDLILSFLGDFVQISKTKYQGQVAVDLKYLQASEPFFQEMIATIRGRLEIEQIEADRKRNQQESISSRDFKYYYWSG</sequence>
<gene>
    <name evidence="2" type="ORF">BI308_25915</name>
</gene>
<dbReference type="AlphaFoldDB" id="A0A1L9QCD3"/>
<evidence type="ECO:0000313" key="2">
    <source>
        <dbReference type="EMBL" id="OJJ11382.1"/>
    </source>
</evidence>
<evidence type="ECO:0000256" key="1">
    <source>
        <dbReference type="SAM" id="Phobius"/>
    </source>
</evidence>
<organism evidence="2 3">
    <name type="scientific">Roseofilum reptotaenium AO1-A</name>
    <dbReference type="NCBI Taxonomy" id="1925591"/>
    <lineage>
        <taxon>Bacteria</taxon>
        <taxon>Bacillati</taxon>
        <taxon>Cyanobacteriota</taxon>
        <taxon>Cyanophyceae</taxon>
        <taxon>Desertifilales</taxon>
        <taxon>Desertifilaceae</taxon>
        <taxon>Roseofilum</taxon>
    </lineage>
</organism>
<reference evidence="2" key="1">
    <citation type="submission" date="2016-10" db="EMBL/GenBank/DDBJ databases">
        <title>CRISPR-Cas defence system in Roseofilum reptotaenium: evidence of a bacteriophage-cyanobacterium arms race in the coral black band disease.</title>
        <authorList>
            <person name="Buerger P."/>
            <person name="Wood-Charlson E.M."/>
            <person name="Weynberg K.D."/>
            <person name="Willis B."/>
            <person name="Van Oppen M.J."/>
        </authorList>
    </citation>
    <scope>NUCLEOTIDE SEQUENCE [LARGE SCALE GENOMIC DNA]</scope>
    <source>
        <strain evidence="2">AO1-A</strain>
    </source>
</reference>